<keyword evidence="9" id="KW-1185">Reference proteome</keyword>
<dbReference type="SUPFAM" id="SSF111304">
    <property type="entry name" value="Recombination protein RecR"/>
    <property type="match status" value="1"/>
</dbReference>
<keyword evidence="1" id="KW-0479">Metal-binding</keyword>
<reference evidence="8" key="1">
    <citation type="submission" date="2021-11" db="EMBL/GenBank/DDBJ databases">
        <title>The first genome sequence of unculturable Mycoplasma faucium obtained by de novo assembly of metagenomic reads.</title>
        <authorList>
            <person name="Sabat A.J."/>
            <person name="Bathoorn E."/>
            <person name="Akkerboom V."/>
            <person name="Friedrich A.W."/>
        </authorList>
    </citation>
    <scope>NUCLEOTIDE SEQUENCE [LARGE SCALE GENOMIC DNA]</scope>
    <source>
        <strain evidence="8">UMCG-MFM1</strain>
    </source>
</reference>
<keyword evidence="4" id="KW-0862">Zinc</keyword>
<evidence type="ECO:0000259" key="7">
    <source>
        <dbReference type="PROSITE" id="PS50880"/>
    </source>
</evidence>
<dbReference type="InterPro" id="IPR015967">
    <property type="entry name" value="Rcmb_RecR_Znf"/>
</dbReference>
<evidence type="ECO:0000256" key="2">
    <source>
        <dbReference type="ARBA" id="ARBA00022763"/>
    </source>
</evidence>
<proteinExistence type="predicted"/>
<evidence type="ECO:0000313" key="9">
    <source>
        <dbReference type="Proteomes" id="UP001622612"/>
    </source>
</evidence>
<evidence type="ECO:0000313" key="8">
    <source>
        <dbReference type="EMBL" id="WYM97166.1"/>
    </source>
</evidence>
<dbReference type="Proteomes" id="UP001622612">
    <property type="component" value="Chromosome"/>
</dbReference>
<protein>
    <submittedName>
        <fullName evidence="8">Toprim domain-containing protein</fullName>
    </submittedName>
</protein>
<evidence type="ECO:0000256" key="1">
    <source>
        <dbReference type="ARBA" id="ARBA00022723"/>
    </source>
</evidence>
<dbReference type="InterPro" id="IPR023627">
    <property type="entry name" value="Rcmb_RecR"/>
</dbReference>
<dbReference type="PROSITE" id="PS50880">
    <property type="entry name" value="TOPRIM"/>
    <property type="match status" value="1"/>
</dbReference>
<evidence type="ECO:0000256" key="5">
    <source>
        <dbReference type="ARBA" id="ARBA00023172"/>
    </source>
</evidence>
<dbReference type="PANTHER" id="PTHR30446">
    <property type="entry name" value="RECOMBINATION PROTEIN RECR"/>
    <property type="match status" value="1"/>
</dbReference>
<evidence type="ECO:0000256" key="4">
    <source>
        <dbReference type="ARBA" id="ARBA00022833"/>
    </source>
</evidence>
<evidence type="ECO:0000256" key="6">
    <source>
        <dbReference type="ARBA" id="ARBA00023204"/>
    </source>
</evidence>
<dbReference type="EMBL" id="CP088155">
    <property type="protein sequence ID" value="WYM97166.1"/>
    <property type="molecule type" value="Genomic_DNA"/>
</dbReference>
<accession>A0ABZ2TQG0</accession>
<evidence type="ECO:0000256" key="3">
    <source>
        <dbReference type="ARBA" id="ARBA00022771"/>
    </source>
</evidence>
<keyword evidence="2" id="KW-0227">DNA damage</keyword>
<sequence length="196" mass="22831">MKNNKYLELEAKLKKISNLSKKQIQKIIFNLINLDKNDLNILFDLINQAKSEIKKCKTCGYYSSDDLCLICTNEMRTNKIIVVEQSDDIDKFEELKIYDGKYYVFSSLYNLKENNDSFNKDFDKLLSLVNKDSEVILALKSSMEGILTMQYIKKLITEKYKNINIFQLSMGLPYNASVEYIDPLTLKQSLLNKSKI</sequence>
<dbReference type="PANTHER" id="PTHR30446:SF0">
    <property type="entry name" value="RECOMBINATION PROTEIN RECR"/>
    <property type="match status" value="1"/>
</dbReference>
<dbReference type="RefSeq" id="WP_405311458.1">
    <property type="nucleotide sequence ID" value="NZ_CP088155.1"/>
</dbReference>
<dbReference type="InterPro" id="IPR000093">
    <property type="entry name" value="DNA_Rcmb_RecR"/>
</dbReference>
<dbReference type="Pfam" id="PF21175">
    <property type="entry name" value="RecR_C"/>
    <property type="match status" value="1"/>
</dbReference>
<dbReference type="Pfam" id="PF02132">
    <property type="entry name" value="RecR_ZnF"/>
    <property type="match status" value="1"/>
</dbReference>
<keyword evidence="6" id="KW-0234">DNA repair</keyword>
<dbReference type="Gene3D" id="3.40.1360.10">
    <property type="match status" value="1"/>
</dbReference>
<keyword evidence="3" id="KW-0863">Zinc-finger</keyword>
<feature type="domain" description="Toprim" evidence="7">
    <location>
        <begin position="78"/>
        <end position="173"/>
    </location>
</feature>
<organism evidence="8 9">
    <name type="scientific">Metamycoplasma faucium</name>
    <dbReference type="NCBI Taxonomy" id="56142"/>
    <lineage>
        <taxon>Bacteria</taxon>
        <taxon>Bacillati</taxon>
        <taxon>Mycoplasmatota</taxon>
        <taxon>Mycoplasmoidales</taxon>
        <taxon>Metamycoplasmataceae</taxon>
        <taxon>Metamycoplasma</taxon>
    </lineage>
</organism>
<gene>
    <name evidence="8" type="ORF">LQ356_03125</name>
</gene>
<dbReference type="Pfam" id="PF13662">
    <property type="entry name" value="Toprim_4"/>
    <property type="match status" value="1"/>
</dbReference>
<dbReference type="InterPro" id="IPR006171">
    <property type="entry name" value="TOPRIM_dom"/>
</dbReference>
<keyword evidence="5" id="KW-0233">DNA recombination</keyword>
<name>A0ABZ2TQG0_9BACT</name>